<comment type="caution">
    <text evidence="1">The sequence shown here is derived from an EMBL/GenBank/DDBJ whole genome shotgun (WGS) entry which is preliminary data.</text>
</comment>
<evidence type="ECO:0000313" key="2">
    <source>
        <dbReference type="Proteomes" id="UP000030401"/>
    </source>
</evidence>
<dbReference type="EMBL" id="AVPG01000040">
    <property type="protein sequence ID" value="KGX84378.1"/>
    <property type="molecule type" value="Genomic_DNA"/>
</dbReference>
<dbReference type="RefSeq" id="WP_036836374.1">
    <property type="nucleotide sequence ID" value="NZ_AVPG01000040.1"/>
</dbReference>
<dbReference type="STRING" id="1385512.N784_13660"/>
<dbReference type="Proteomes" id="UP000030401">
    <property type="component" value="Unassembled WGS sequence"/>
</dbReference>
<proteinExistence type="predicted"/>
<dbReference type="OrthoDB" id="2971867at2"/>
<sequence length="73" mass="9083">MLGLILKDDERKEMEYLLKREMDELLQDLQDNRIDYVIKQAMKERYHVLFTLYRRFASERECLKYIPNKIKLQ</sequence>
<accession>A0A0A5FZW7</accession>
<evidence type="ECO:0000313" key="1">
    <source>
        <dbReference type="EMBL" id="KGX84378.1"/>
    </source>
</evidence>
<name>A0A0A5FZW7_9BACI</name>
<reference evidence="1 2" key="1">
    <citation type="submission" date="2013-08" db="EMBL/GenBank/DDBJ databases">
        <authorList>
            <person name="Huang J."/>
            <person name="Wang G."/>
        </authorList>
    </citation>
    <scope>NUCLEOTIDE SEQUENCE [LARGE SCALE GENOMIC DNA]</scope>
    <source>
        <strain evidence="1 2">JSM 072002</strain>
    </source>
</reference>
<gene>
    <name evidence="1" type="ORF">N784_13660</name>
</gene>
<dbReference type="AlphaFoldDB" id="A0A0A5FZW7"/>
<protein>
    <submittedName>
        <fullName evidence="1">Uncharacterized protein</fullName>
    </submittedName>
</protein>
<organism evidence="1 2">
    <name type="scientific">Pontibacillus litoralis JSM 072002</name>
    <dbReference type="NCBI Taxonomy" id="1385512"/>
    <lineage>
        <taxon>Bacteria</taxon>
        <taxon>Bacillati</taxon>
        <taxon>Bacillota</taxon>
        <taxon>Bacilli</taxon>
        <taxon>Bacillales</taxon>
        <taxon>Bacillaceae</taxon>
        <taxon>Pontibacillus</taxon>
    </lineage>
</organism>
<dbReference type="eggNOG" id="ENOG5033CGR">
    <property type="taxonomic scope" value="Bacteria"/>
</dbReference>
<keyword evidence="2" id="KW-1185">Reference proteome</keyword>